<dbReference type="WBParaSite" id="SSTP_0001243000.1">
    <property type="protein sequence ID" value="SSTP_0001243000.1"/>
    <property type="gene ID" value="SSTP_0001243000"/>
</dbReference>
<keyword evidence="1" id="KW-1185">Reference proteome</keyword>
<proteinExistence type="predicted"/>
<evidence type="ECO:0000313" key="1">
    <source>
        <dbReference type="Proteomes" id="UP000035681"/>
    </source>
</evidence>
<name>A0A0K0ESK0_STRER</name>
<dbReference type="WBParaSite" id="TCONS_00017017.p1">
    <property type="protein sequence ID" value="TCONS_00017017.p1"/>
    <property type="gene ID" value="XLOC_011095"/>
</dbReference>
<protein>
    <submittedName>
        <fullName evidence="2">Tub domain-containing protein</fullName>
    </submittedName>
</protein>
<accession>A0A0K0ESK0</accession>
<dbReference type="Proteomes" id="UP000035681">
    <property type="component" value="Unplaced"/>
</dbReference>
<organism evidence="2">
    <name type="scientific">Strongyloides stercoralis</name>
    <name type="common">Threadworm</name>
    <dbReference type="NCBI Taxonomy" id="6248"/>
    <lineage>
        <taxon>Eukaryota</taxon>
        <taxon>Metazoa</taxon>
        <taxon>Ecdysozoa</taxon>
        <taxon>Nematoda</taxon>
        <taxon>Chromadorea</taxon>
        <taxon>Rhabditida</taxon>
        <taxon>Tylenchina</taxon>
        <taxon>Panagrolaimomorpha</taxon>
        <taxon>Strongyloidoidea</taxon>
        <taxon>Strongyloididae</taxon>
        <taxon>Strongyloides</taxon>
    </lineage>
</organism>
<reference evidence="2" key="1">
    <citation type="submission" date="2015-08" db="UniProtKB">
        <authorList>
            <consortium name="WormBaseParasite"/>
        </authorList>
    </citation>
    <scope>IDENTIFICATION</scope>
</reference>
<sequence length="201" mass="24064">MYSAYANSNEENHYCNFNILNKKKTFILYPIKKEKFVNVEIPLYKDYNKFQLCNHCKKLLMLRKRNIYNYQFKKKSSLIFRIFNIPEGNDKHYININATLPFRSNNINIEEPIYENIEVFNQARLNIINSSKAKCKKLLNHITSIPIKGVSNQYLRSYNPYMPMCTPIIIPSSNINEKYEDAKNLKQLRREKKIKKHNRDN</sequence>
<dbReference type="AlphaFoldDB" id="A0A0K0ESK0"/>
<evidence type="ECO:0000313" key="2">
    <source>
        <dbReference type="WBParaSite" id="SSTP_0001243000.1"/>
    </source>
</evidence>